<dbReference type="Gene3D" id="1.10.630.10">
    <property type="entry name" value="Cytochrome P450"/>
    <property type="match status" value="1"/>
</dbReference>
<dbReference type="Pfam" id="PF00067">
    <property type="entry name" value="p450"/>
    <property type="match status" value="1"/>
</dbReference>
<dbReference type="GO" id="GO:0004497">
    <property type="term" value="F:monooxygenase activity"/>
    <property type="evidence" value="ECO:0007669"/>
    <property type="project" value="UniProtKB-KW"/>
</dbReference>
<keyword evidence="3" id="KW-0560">Oxidoreductase</keyword>
<evidence type="ECO:0000256" key="2">
    <source>
        <dbReference type="ARBA" id="ARBA00022723"/>
    </source>
</evidence>
<dbReference type="PANTHER" id="PTHR24303">
    <property type="entry name" value="HEME-BINDING MONOOXYGENASE FAMILY"/>
    <property type="match status" value="1"/>
</dbReference>
<dbReference type="EMBL" id="CAJVPP010000529">
    <property type="protein sequence ID" value="CAG8490489.1"/>
    <property type="molecule type" value="Genomic_DNA"/>
</dbReference>
<dbReference type="GO" id="GO:0020037">
    <property type="term" value="F:heme binding"/>
    <property type="evidence" value="ECO:0007669"/>
    <property type="project" value="InterPro"/>
</dbReference>
<feature type="non-terminal residue" evidence="6">
    <location>
        <position position="1"/>
    </location>
</feature>
<dbReference type="InterPro" id="IPR036396">
    <property type="entry name" value="Cyt_P450_sf"/>
</dbReference>
<comment type="caution">
    <text evidence="6">The sequence shown here is derived from an EMBL/GenBank/DDBJ whole genome shotgun (WGS) entry which is preliminary data.</text>
</comment>
<dbReference type="SUPFAM" id="SSF48264">
    <property type="entry name" value="Cytochrome P450"/>
    <property type="match status" value="1"/>
</dbReference>
<dbReference type="Proteomes" id="UP000789375">
    <property type="component" value="Unassembled WGS sequence"/>
</dbReference>
<evidence type="ECO:0000256" key="3">
    <source>
        <dbReference type="ARBA" id="ARBA00023002"/>
    </source>
</evidence>
<evidence type="ECO:0000313" key="6">
    <source>
        <dbReference type="EMBL" id="CAG8490489.1"/>
    </source>
</evidence>
<sequence length="206" mass="23879">MTPTKDGNYFVRVTKGLDDLQKVNIGILFNADFNSWSYVRKIFTRVAGSPNALRFAVKMVDNIFQDLEKLWNNLIEEKGQFVNNEQEKSVEIDFVSWSKRIFAETTMLQTARLHPNVLSAYYNRITNRDLDNIQSINEEFLDQHSDQFDEYNIPSSTQLAINIVSLHKNQNYWKEPTKFNPSRFLASSNNDETYNKGTLMNFGGGL</sequence>
<keyword evidence="2" id="KW-0479">Metal-binding</keyword>
<comment type="cofactor">
    <cofactor evidence="1">
        <name>heme</name>
        <dbReference type="ChEBI" id="CHEBI:30413"/>
    </cofactor>
</comment>
<dbReference type="GO" id="GO:0005506">
    <property type="term" value="F:iron ion binding"/>
    <property type="evidence" value="ECO:0007669"/>
    <property type="project" value="InterPro"/>
</dbReference>
<dbReference type="AlphaFoldDB" id="A0A9N8WKM8"/>
<organism evidence="6 7">
    <name type="scientific">Funneliformis mosseae</name>
    <name type="common">Endomycorrhizal fungus</name>
    <name type="synonym">Glomus mosseae</name>
    <dbReference type="NCBI Taxonomy" id="27381"/>
    <lineage>
        <taxon>Eukaryota</taxon>
        <taxon>Fungi</taxon>
        <taxon>Fungi incertae sedis</taxon>
        <taxon>Mucoromycota</taxon>
        <taxon>Glomeromycotina</taxon>
        <taxon>Glomeromycetes</taxon>
        <taxon>Glomerales</taxon>
        <taxon>Glomeraceae</taxon>
        <taxon>Funneliformis</taxon>
    </lineage>
</organism>
<protein>
    <submittedName>
        <fullName evidence="6">649_t:CDS:1</fullName>
    </submittedName>
</protein>
<evidence type="ECO:0000256" key="4">
    <source>
        <dbReference type="ARBA" id="ARBA00023004"/>
    </source>
</evidence>
<dbReference type="PANTHER" id="PTHR24303:SF31">
    <property type="entry name" value="CYTOCHROME P450 307A1-RELATED"/>
    <property type="match status" value="1"/>
</dbReference>
<proteinExistence type="predicted"/>
<keyword evidence="7" id="KW-1185">Reference proteome</keyword>
<dbReference type="InterPro" id="IPR001128">
    <property type="entry name" value="Cyt_P450"/>
</dbReference>
<evidence type="ECO:0000256" key="1">
    <source>
        <dbReference type="ARBA" id="ARBA00001971"/>
    </source>
</evidence>
<reference evidence="6" key="1">
    <citation type="submission" date="2021-06" db="EMBL/GenBank/DDBJ databases">
        <authorList>
            <person name="Kallberg Y."/>
            <person name="Tangrot J."/>
            <person name="Rosling A."/>
        </authorList>
    </citation>
    <scope>NUCLEOTIDE SEQUENCE</scope>
    <source>
        <strain evidence="6">87-6 pot B 2015</strain>
    </source>
</reference>
<keyword evidence="4" id="KW-0408">Iron</keyword>
<evidence type="ECO:0000313" key="7">
    <source>
        <dbReference type="Proteomes" id="UP000789375"/>
    </source>
</evidence>
<evidence type="ECO:0000256" key="5">
    <source>
        <dbReference type="ARBA" id="ARBA00023033"/>
    </source>
</evidence>
<gene>
    <name evidence="6" type="ORF">FMOSSE_LOCUS3503</name>
</gene>
<dbReference type="GO" id="GO:0016705">
    <property type="term" value="F:oxidoreductase activity, acting on paired donors, with incorporation or reduction of molecular oxygen"/>
    <property type="evidence" value="ECO:0007669"/>
    <property type="project" value="InterPro"/>
</dbReference>
<keyword evidence="5" id="KW-0503">Monooxygenase</keyword>
<name>A0A9N8WKM8_FUNMO</name>
<accession>A0A9N8WKM8</accession>